<dbReference type="Gene3D" id="2.60.120.260">
    <property type="entry name" value="Galactose-binding domain-like"/>
    <property type="match status" value="1"/>
</dbReference>
<feature type="domain" description="Fibronectin type-III" evidence="23">
    <location>
        <begin position="322"/>
        <end position="427"/>
    </location>
</feature>
<feature type="chain" id="PRO_5044023116" description="receptor protein-tyrosine kinase" evidence="21">
    <location>
        <begin position="31"/>
        <end position="901"/>
    </location>
</feature>
<keyword evidence="10 20" id="KW-1133">Transmembrane helix</keyword>
<evidence type="ECO:0000256" key="19">
    <source>
        <dbReference type="PROSITE-ProRule" id="PRU10141"/>
    </source>
</evidence>
<dbReference type="SUPFAM" id="SSF49265">
    <property type="entry name" value="Fibronectin type III"/>
    <property type="match status" value="1"/>
</dbReference>
<dbReference type="InterPro" id="IPR013783">
    <property type="entry name" value="Ig-like_fold"/>
</dbReference>
<evidence type="ECO:0000256" key="18">
    <source>
        <dbReference type="PIRSR" id="PIRSR000666-3"/>
    </source>
</evidence>
<dbReference type="PROSITE" id="PS00107">
    <property type="entry name" value="PROTEIN_KINASE_ATP"/>
    <property type="match status" value="1"/>
</dbReference>
<dbReference type="InterPro" id="IPR011641">
    <property type="entry name" value="Tyr-kin_ephrin_A/B_rcpt-like"/>
</dbReference>
<dbReference type="InterPro" id="IPR050122">
    <property type="entry name" value="RTK"/>
</dbReference>
<keyword evidence="18" id="KW-1015">Disulfide bond</keyword>
<dbReference type="GO" id="GO:0043235">
    <property type="term" value="C:receptor complex"/>
    <property type="evidence" value="ECO:0007669"/>
    <property type="project" value="TreeGrafter"/>
</dbReference>
<evidence type="ECO:0000256" key="15">
    <source>
        <dbReference type="ARBA" id="ARBA00051243"/>
    </source>
</evidence>
<evidence type="ECO:0000256" key="5">
    <source>
        <dbReference type="ARBA" id="ARBA00022692"/>
    </source>
</evidence>
<dbReference type="PRINTS" id="PR00109">
    <property type="entry name" value="TYRKINASE"/>
</dbReference>
<dbReference type="GO" id="GO:0005524">
    <property type="term" value="F:ATP binding"/>
    <property type="evidence" value="ECO:0007669"/>
    <property type="project" value="UniProtKB-UniRule"/>
</dbReference>
<evidence type="ECO:0000256" key="10">
    <source>
        <dbReference type="ARBA" id="ARBA00022989"/>
    </source>
</evidence>
<keyword evidence="26" id="KW-1185">Reference proteome</keyword>
<dbReference type="SUPFAM" id="SSF56112">
    <property type="entry name" value="Protein kinase-like (PK-like)"/>
    <property type="match status" value="1"/>
</dbReference>
<evidence type="ECO:0000256" key="6">
    <source>
        <dbReference type="ARBA" id="ARBA00022737"/>
    </source>
</evidence>
<reference evidence="25" key="1">
    <citation type="submission" date="2020-10" db="EMBL/GenBank/DDBJ databases">
        <title>Chromosome-scale genome assembly of the Allis shad, Alosa alosa.</title>
        <authorList>
            <person name="Margot Z."/>
            <person name="Christophe K."/>
            <person name="Cabau C."/>
            <person name="Louis A."/>
            <person name="Berthelot C."/>
            <person name="Parey E."/>
            <person name="Roest Crollius H."/>
            <person name="Montfort J."/>
            <person name="Robinson-Rechavi M."/>
            <person name="Bucao C."/>
            <person name="Bouchez O."/>
            <person name="Gislard M."/>
            <person name="Lluch J."/>
            <person name="Milhes M."/>
            <person name="Lampietro C."/>
            <person name="Lopez Roques C."/>
            <person name="Donnadieu C."/>
            <person name="Braasch I."/>
            <person name="Desvignes T."/>
            <person name="Postlethwait J."/>
            <person name="Bobe J."/>
            <person name="Guiguen Y."/>
        </authorList>
    </citation>
    <scope>NUCLEOTIDE SEQUENCE</scope>
    <source>
        <strain evidence="25">M-15738</strain>
        <tissue evidence="25">Blood</tissue>
    </source>
</reference>
<dbReference type="SMART" id="SM00060">
    <property type="entry name" value="FN3"/>
    <property type="match status" value="1"/>
</dbReference>
<dbReference type="GO" id="GO:0005003">
    <property type="term" value="F:ephrin receptor activity"/>
    <property type="evidence" value="ECO:0007669"/>
    <property type="project" value="InterPro"/>
</dbReference>
<accession>A0AAV6FHZ4</accession>
<keyword evidence="9 17" id="KW-0067">ATP-binding</keyword>
<dbReference type="PANTHER" id="PTHR24416">
    <property type="entry name" value="TYROSINE-PROTEIN KINASE RECEPTOR"/>
    <property type="match status" value="1"/>
</dbReference>
<keyword evidence="13" id="KW-0675">Receptor</keyword>
<keyword evidence="7 17" id="KW-0547">Nucleotide-binding</keyword>
<dbReference type="InterPro" id="IPR003961">
    <property type="entry name" value="FN3_dom"/>
</dbReference>
<evidence type="ECO:0000259" key="23">
    <source>
        <dbReference type="PROSITE" id="PS50853"/>
    </source>
</evidence>
<feature type="domain" description="Protein kinase" evidence="22">
    <location>
        <begin position="548"/>
        <end position="820"/>
    </location>
</feature>
<dbReference type="PROSITE" id="PS00109">
    <property type="entry name" value="PROTEIN_KINASE_TYR"/>
    <property type="match status" value="1"/>
</dbReference>
<keyword evidence="6" id="KW-0677">Repeat</keyword>
<dbReference type="Proteomes" id="UP000823561">
    <property type="component" value="Chromosome 24"/>
</dbReference>
<comment type="caution">
    <text evidence="25">The sequence shown here is derived from an EMBL/GenBank/DDBJ whole genome shotgun (WGS) entry which is preliminary data.</text>
</comment>
<dbReference type="PIRSF" id="PIRSF000666">
    <property type="entry name" value="TyrPK_ephrin_receptor"/>
    <property type="match status" value="1"/>
</dbReference>
<keyword evidence="14" id="KW-0325">Glycoprotein</keyword>
<evidence type="ECO:0000256" key="21">
    <source>
        <dbReference type="SAM" id="SignalP"/>
    </source>
</evidence>
<dbReference type="InterPro" id="IPR001245">
    <property type="entry name" value="Ser-Thr/Tyr_kinase_cat_dom"/>
</dbReference>
<evidence type="ECO:0000256" key="20">
    <source>
        <dbReference type="SAM" id="Phobius"/>
    </source>
</evidence>
<dbReference type="InterPro" id="IPR016257">
    <property type="entry name" value="Tyr_kinase_ephrin_rcpt"/>
</dbReference>
<dbReference type="Pfam" id="PF07699">
    <property type="entry name" value="Ephrin_rec_like"/>
    <property type="match status" value="1"/>
</dbReference>
<dbReference type="InterPro" id="IPR020635">
    <property type="entry name" value="Tyr_kinase_cat_dom"/>
</dbReference>
<dbReference type="SMART" id="SM00615">
    <property type="entry name" value="EPH_lbd"/>
    <property type="match status" value="1"/>
</dbReference>
<evidence type="ECO:0000256" key="9">
    <source>
        <dbReference type="ARBA" id="ARBA00022840"/>
    </source>
</evidence>
<dbReference type="InterPro" id="IPR001090">
    <property type="entry name" value="Ephrin_rcpt_lig-bd_dom"/>
</dbReference>
<keyword evidence="8" id="KW-0418">Kinase</keyword>
<keyword evidence="12" id="KW-0829">Tyrosine-protein kinase</keyword>
<evidence type="ECO:0000256" key="2">
    <source>
        <dbReference type="ARBA" id="ARBA00011902"/>
    </source>
</evidence>
<dbReference type="GO" id="GO:0006909">
    <property type="term" value="P:phagocytosis"/>
    <property type="evidence" value="ECO:0007669"/>
    <property type="project" value="TreeGrafter"/>
</dbReference>
<feature type="binding site" evidence="17">
    <location>
        <begin position="554"/>
        <end position="562"/>
    </location>
    <ligand>
        <name>ATP</name>
        <dbReference type="ChEBI" id="CHEBI:30616"/>
    </ligand>
</feature>
<evidence type="ECO:0000256" key="4">
    <source>
        <dbReference type="ARBA" id="ARBA00022679"/>
    </source>
</evidence>
<organism evidence="25 26">
    <name type="scientific">Alosa alosa</name>
    <name type="common">allis shad</name>
    <dbReference type="NCBI Taxonomy" id="278164"/>
    <lineage>
        <taxon>Eukaryota</taxon>
        <taxon>Metazoa</taxon>
        <taxon>Chordata</taxon>
        <taxon>Craniata</taxon>
        <taxon>Vertebrata</taxon>
        <taxon>Euteleostomi</taxon>
        <taxon>Actinopterygii</taxon>
        <taxon>Neopterygii</taxon>
        <taxon>Teleostei</taxon>
        <taxon>Clupei</taxon>
        <taxon>Clupeiformes</taxon>
        <taxon>Clupeoidei</taxon>
        <taxon>Clupeidae</taxon>
        <taxon>Alosa</taxon>
    </lineage>
</organism>
<evidence type="ECO:0000313" key="26">
    <source>
        <dbReference type="Proteomes" id="UP000823561"/>
    </source>
</evidence>
<keyword evidence="21" id="KW-0732">Signal</keyword>
<evidence type="ECO:0000256" key="3">
    <source>
        <dbReference type="ARBA" id="ARBA00022553"/>
    </source>
</evidence>
<dbReference type="PANTHER" id="PTHR24416:SF628">
    <property type="entry name" value="TYROSINE-PROTEIN KINASE MER-LIKE"/>
    <property type="match status" value="1"/>
</dbReference>
<dbReference type="Gene3D" id="1.10.510.10">
    <property type="entry name" value="Transferase(Phosphotransferase) domain 1"/>
    <property type="match status" value="1"/>
</dbReference>
<evidence type="ECO:0000259" key="24">
    <source>
        <dbReference type="PROSITE" id="PS51550"/>
    </source>
</evidence>
<dbReference type="SMART" id="SM00219">
    <property type="entry name" value="TyrKc"/>
    <property type="match status" value="1"/>
</dbReference>
<feature type="transmembrane region" description="Helical" evidence="20">
    <location>
        <begin position="453"/>
        <end position="475"/>
    </location>
</feature>
<evidence type="ECO:0000256" key="11">
    <source>
        <dbReference type="ARBA" id="ARBA00023136"/>
    </source>
</evidence>
<proteinExistence type="predicted"/>
<feature type="signal peptide" evidence="21">
    <location>
        <begin position="1"/>
        <end position="30"/>
    </location>
</feature>
<dbReference type="EC" id="2.7.10.1" evidence="2"/>
<comment type="subcellular location">
    <subcellularLocation>
        <location evidence="1">Membrane</location>
        <topology evidence="1">Single-pass type I membrane protein</topology>
    </subcellularLocation>
</comment>
<dbReference type="GO" id="GO:0016477">
    <property type="term" value="P:cell migration"/>
    <property type="evidence" value="ECO:0007669"/>
    <property type="project" value="TreeGrafter"/>
</dbReference>
<dbReference type="SMART" id="SM01411">
    <property type="entry name" value="Ephrin_rec_like"/>
    <property type="match status" value="1"/>
</dbReference>
<evidence type="ECO:0000256" key="12">
    <source>
        <dbReference type="ARBA" id="ARBA00023137"/>
    </source>
</evidence>
<comment type="catalytic activity">
    <reaction evidence="15">
        <text>L-tyrosyl-[protein] + ATP = O-phospho-L-tyrosyl-[protein] + ADP + H(+)</text>
        <dbReference type="Rhea" id="RHEA:10596"/>
        <dbReference type="Rhea" id="RHEA-COMP:10136"/>
        <dbReference type="Rhea" id="RHEA-COMP:20101"/>
        <dbReference type="ChEBI" id="CHEBI:15378"/>
        <dbReference type="ChEBI" id="CHEBI:30616"/>
        <dbReference type="ChEBI" id="CHEBI:46858"/>
        <dbReference type="ChEBI" id="CHEBI:61978"/>
        <dbReference type="ChEBI" id="CHEBI:456216"/>
        <dbReference type="EC" id="2.7.10.1"/>
    </reaction>
</comment>
<feature type="active site" description="Proton acceptor" evidence="16">
    <location>
        <position position="685"/>
    </location>
</feature>
<dbReference type="EMBL" id="JADWDJ010000024">
    <property type="protein sequence ID" value="KAG5260690.1"/>
    <property type="molecule type" value="Genomic_DNA"/>
</dbReference>
<dbReference type="PROSITE" id="PS51550">
    <property type="entry name" value="EPH_LBD"/>
    <property type="match status" value="1"/>
</dbReference>
<gene>
    <name evidence="25" type="ORF">AALO_G00295330</name>
</gene>
<dbReference type="InterPro" id="IPR036116">
    <property type="entry name" value="FN3_sf"/>
</dbReference>
<sequence>MASVIRMSMMWTIYIPCLTWICVSIVPARAVIEEELFNSLHQTDLKWTSSPHKAWSEITFRLGADSDHSVFQACANIPPGSTTKRLTTFWIPKKDARNVLLDIKFAQEIESESLSPLTISVKDPSSSRRSARRVRLISKLSAPKGFPVDADLRDVEVMEKYLHSVQGIDVGEVSSDFQLDFSYSGPCVFVAAVRLYYKQCPTFQGNLTKFRAAPAGSGLQRGTCAGGSVEDIAPQSVCGADGSWGPLQGMCLCPPGHEEVQGSCKVCRIGTFKPNNGSGGCHQCPPNSETKVAGAQQCVCVHGYSKLRDDPVYLGCTKSPSEPVNLTHHQLNDSTLTLRWEPPSNLGGRQEVTYTVECWQRASETSDQWAHCNNATRVLPRPTDLTATAVNVTGLQAHLDYKLVVRASNAVGSGAHTSTTIHKWKVPVINPATPSEPDPEKALVEQGSPSLQLLVGVLGGGVLLMVLVPAVFYLLRRKYKRLIPLPEEPLLPLHPVVTYRRDVEPQPDPVPPTGECARGYPAPLQVLAGLNERLLSSLKEVLVDRASLTLGKELGKGEFGSVFEGIFSPQGGVEMKVAVKTMRAGIHSHEDLETFLKEAEIMRHFDHENVVSLLGVTLEHNQDSSIPVPLVILPFLRHGDLRRFLIATRYGDIPMFVPYQSLLRFMIDIAAGMEYLSSKGFLHRDLAARNCMLGDDLHVRVADFGLSKSVYSGNYYRQKVAIRLPMKWMAMESLSESMFSIKTDVWSFGVTMWEIMSRGKTPYPGVHNHDLLAYLEASHRLKPPADCDSTLYEVMQSCWKSDPAQRPGFAELGMQLKGLLSELPPLEASKEAHYINQGLEAAIQGGASGADTDLEEAAEGNIYLPEPYLLPHGTEQEGGGGKDDEGYLLFVKCGSAHGPKD</sequence>
<evidence type="ECO:0000256" key="17">
    <source>
        <dbReference type="PIRSR" id="PIRSR000666-2"/>
    </source>
</evidence>
<keyword evidence="11 20" id="KW-0472">Membrane</keyword>
<dbReference type="CDD" id="cd00063">
    <property type="entry name" value="FN3"/>
    <property type="match status" value="1"/>
</dbReference>
<dbReference type="Gene3D" id="2.10.50.10">
    <property type="entry name" value="Tumor Necrosis Factor Receptor, subunit A, domain 2"/>
    <property type="match status" value="1"/>
</dbReference>
<feature type="disulfide bond" evidence="18">
    <location>
        <begin position="74"/>
        <end position="187"/>
    </location>
</feature>
<feature type="domain" description="Eph LBD" evidence="24">
    <location>
        <begin position="32"/>
        <end position="205"/>
    </location>
</feature>
<dbReference type="PROSITE" id="PS50853">
    <property type="entry name" value="FN3"/>
    <property type="match status" value="1"/>
</dbReference>
<dbReference type="Pfam" id="PF00041">
    <property type="entry name" value="fn3"/>
    <property type="match status" value="1"/>
</dbReference>
<evidence type="ECO:0000256" key="1">
    <source>
        <dbReference type="ARBA" id="ARBA00004479"/>
    </source>
</evidence>
<dbReference type="Pfam" id="PF07714">
    <property type="entry name" value="PK_Tyr_Ser-Thr"/>
    <property type="match status" value="1"/>
</dbReference>
<evidence type="ECO:0000256" key="16">
    <source>
        <dbReference type="PIRSR" id="PIRSR000666-1"/>
    </source>
</evidence>
<dbReference type="InterPro" id="IPR008979">
    <property type="entry name" value="Galactose-bd-like_sf"/>
</dbReference>
<dbReference type="InterPro" id="IPR011009">
    <property type="entry name" value="Kinase-like_dom_sf"/>
</dbReference>
<dbReference type="InterPro" id="IPR008266">
    <property type="entry name" value="Tyr_kinase_AS"/>
</dbReference>
<keyword evidence="3" id="KW-0597">Phosphoprotein</keyword>
<evidence type="ECO:0000313" key="25">
    <source>
        <dbReference type="EMBL" id="KAG5260690.1"/>
    </source>
</evidence>
<dbReference type="InterPro" id="IPR000719">
    <property type="entry name" value="Prot_kinase_dom"/>
</dbReference>
<keyword evidence="4" id="KW-0808">Transferase</keyword>
<dbReference type="GO" id="GO:0005886">
    <property type="term" value="C:plasma membrane"/>
    <property type="evidence" value="ECO:0007669"/>
    <property type="project" value="InterPro"/>
</dbReference>
<dbReference type="SUPFAM" id="SSF49785">
    <property type="entry name" value="Galactose-binding domain-like"/>
    <property type="match status" value="1"/>
</dbReference>
<dbReference type="GO" id="GO:0007399">
    <property type="term" value="P:nervous system development"/>
    <property type="evidence" value="ECO:0007669"/>
    <property type="project" value="TreeGrafter"/>
</dbReference>
<feature type="binding site" evidence="17 19">
    <location>
        <position position="580"/>
    </location>
    <ligand>
        <name>ATP</name>
        <dbReference type="ChEBI" id="CHEBI:30616"/>
    </ligand>
</feature>
<dbReference type="Gene3D" id="2.60.40.10">
    <property type="entry name" value="Immunoglobulins"/>
    <property type="match status" value="1"/>
</dbReference>
<evidence type="ECO:0000256" key="8">
    <source>
        <dbReference type="ARBA" id="ARBA00022777"/>
    </source>
</evidence>
<dbReference type="FunFam" id="2.10.50.10:FF:000001">
    <property type="entry name" value="Ephrin type-A receptor 5"/>
    <property type="match status" value="1"/>
</dbReference>
<name>A0AAV6FHZ4_9TELE</name>
<dbReference type="PROSITE" id="PS50011">
    <property type="entry name" value="PROTEIN_KINASE_DOM"/>
    <property type="match status" value="1"/>
</dbReference>
<evidence type="ECO:0000256" key="13">
    <source>
        <dbReference type="ARBA" id="ARBA00023170"/>
    </source>
</evidence>
<keyword evidence="5 20" id="KW-0812">Transmembrane</keyword>
<dbReference type="InterPro" id="IPR017441">
    <property type="entry name" value="Protein_kinase_ATP_BS"/>
</dbReference>
<evidence type="ECO:0000259" key="22">
    <source>
        <dbReference type="PROSITE" id="PS50011"/>
    </source>
</evidence>
<protein>
    <recommendedName>
        <fullName evidence="2">receptor protein-tyrosine kinase</fullName>
        <ecNumber evidence="2">2.7.10.1</ecNumber>
    </recommendedName>
</protein>
<dbReference type="Gene3D" id="3.30.200.20">
    <property type="entry name" value="Phosphorylase Kinase, domain 1"/>
    <property type="match status" value="1"/>
</dbReference>
<evidence type="ECO:0000256" key="14">
    <source>
        <dbReference type="ARBA" id="ARBA00023180"/>
    </source>
</evidence>
<dbReference type="AlphaFoldDB" id="A0AAV6FHZ4"/>
<evidence type="ECO:0000256" key="7">
    <source>
        <dbReference type="ARBA" id="ARBA00022741"/>
    </source>
</evidence>
<dbReference type="FunFam" id="1.10.510.10:FF:000089">
    <property type="entry name" value="Tyrosine-protein kinase receptor TYRO3"/>
    <property type="match status" value="1"/>
</dbReference>